<evidence type="ECO:0000313" key="17">
    <source>
        <dbReference type="EMBL" id="GHA92014.1"/>
    </source>
</evidence>
<evidence type="ECO:0000259" key="16">
    <source>
        <dbReference type="PROSITE" id="PS51755"/>
    </source>
</evidence>
<dbReference type="CDD" id="cd00383">
    <property type="entry name" value="trans_reg_C"/>
    <property type="match status" value="1"/>
</dbReference>
<dbReference type="FunFam" id="1.10.10.10:FF:000018">
    <property type="entry name" value="DNA-binding response regulator ResD"/>
    <property type="match status" value="1"/>
</dbReference>
<dbReference type="Pfam" id="PF00072">
    <property type="entry name" value="Response_reg"/>
    <property type="match status" value="1"/>
</dbReference>
<dbReference type="InterPro" id="IPR001867">
    <property type="entry name" value="OmpR/PhoB-type_DNA-bd"/>
</dbReference>
<keyword evidence="7" id="KW-0902">Two-component regulatory system</keyword>
<dbReference type="Gene3D" id="6.10.250.690">
    <property type="match status" value="1"/>
</dbReference>
<dbReference type="InterPro" id="IPR016032">
    <property type="entry name" value="Sig_transdc_resp-reg_C-effctor"/>
</dbReference>
<dbReference type="NCBIfam" id="TIGR02154">
    <property type="entry name" value="PhoB"/>
    <property type="match status" value="1"/>
</dbReference>
<evidence type="ECO:0000256" key="12">
    <source>
        <dbReference type="ARBA" id="ARBA00024735"/>
    </source>
</evidence>
<reference evidence="17" key="2">
    <citation type="submission" date="2020-09" db="EMBL/GenBank/DDBJ databases">
        <authorList>
            <person name="Sun Q."/>
            <person name="Kim S."/>
        </authorList>
    </citation>
    <scope>NUCLEOTIDE SEQUENCE</scope>
    <source>
        <strain evidence="17">KCTC 32513</strain>
    </source>
</reference>
<evidence type="ECO:0000256" key="6">
    <source>
        <dbReference type="ARBA" id="ARBA00022592"/>
    </source>
</evidence>
<comment type="function">
    <text evidence="12">This protein is a positive regulator for the phosphate regulon. Transcription of this operon is positively regulated by PhoB and PhoR when phosphate is limited.</text>
</comment>
<dbReference type="SUPFAM" id="SSF52172">
    <property type="entry name" value="CheY-like"/>
    <property type="match status" value="1"/>
</dbReference>
<dbReference type="Gene3D" id="3.40.50.2300">
    <property type="match status" value="1"/>
</dbReference>
<dbReference type="Pfam" id="PF00486">
    <property type="entry name" value="Trans_reg_C"/>
    <property type="match status" value="1"/>
</dbReference>
<evidence type="ECO:0000256" key="14">
    <source>
        <dbReference type="PROSITE-ProRule" id="PRU01091"/>
    </source>
</evidence>
<name>A0A8J3CRU3_9PROT</name>
<gene>
    <name evidence="17" type="primary">phoB</name>
    <name evidence="17" type="ORF">GCM10009069_14050</name>
</gene>
<evidence type="ECO:0000256" key="5">
    <source>
        <dbReference type="ARBA" id="ARBA00022553"/>
    </source>
</evidence>
<comment type="caution">
    <text evidence="17">The sequence shown here is derived from an EMBL/GenBank/DDBJ whole genome shotgun (WGS) entry which is preliminary data.</text>
</comment>
<reference evidence="17" key="1">
    <citation type="journal article" date="2014" name="Int. J. Syst. Evol. Microbiol.">
        <title>Complete genome sequence of Corynebacterium casei LMG S-19264T (=DSM 44701T), isolated from a smear-ripened cheese.</title>
        <authorList>
            <consortium name="US DOE Joint Genome Institute (JGI-PGF)"/>
            <person name="Walter F."/>
            <person name="Albersmeier A."/>
            <person name="Kalinowski J."/>
            <person name="Ruckert C."/>
        </authorList>
    </citation>
    <scope>NUCLEOTIDE SEQUENCE</scope>
    <source>
        <strain evidence="17">KCTC 32513</strain>
    </source>
</reference>
<dbReference type="GO" id="GO:0005829">
    <property type="term" value="C:cytosol"/>
    <property type="evidence" value="ECO:0007669"/>
    <property type="project" value="TreeGrafter"/>
</dbReference>
<accession>A0A8J3CRU3</accession>
<keyword evidence="10" id="KW-0010">Activator</keyword>
<feature type="domain" description="Response regulatory" evidence="15">
    <location>
        <begin position="4"/>
        <end position="120"/>
    </location>
</feature>
<dbReference type="GO" id="GO:0000156">
    <property type="term" value="F:phosphorelay response regulator activity"/>
    <property type="evidence" value="ECO:0007669"/>
    <property type="project" value="InterPro"/>
</dbReference>
<dbReference type="InterPro" id="IPR036388">
    <property type="entry name" value="WH-like_DNA-bd_sf"/>
</dbReference>
<evidence type="ECO:0000256" key="8">
    <source>
        <dbReference type="ARBA" id="ARBA00023015"/>
    </source>
</evidence>
<dbReference type="GO" id="GO:0006355">
    <property type="term" value="P:regulation of DNA-templated transcription"/>
    <property type="evidence" value="ECO:0007669"/>
    <property type="project" value="InterPro"/>
</dbReference>
<evidence type="ECO:0000256" key="13">
    <source>
        <dbReference type="PROSITE-ProRule" id="PRU00169"/>
    </source>
</evidence>
<evidence type="ECO:0000256" key="7">
    <source>
        <dbReference type="ARBA" id="ARBA00023012"/>
    </source>
</evidence>
<dbReference type="RefSeq" id="WP_189496819.1">
    <property type="nucleotide sequence ID" value="NZ_BMZH01000004.1"/>
</dbReference>
<dbReference type="SMART" id="SM00448">
    <property type="entry name" value="REC"/>
    <property type="match status" value="1"/>
</dbReference>
<dbReference type="InterPro" id="IPR011879">
    <property type="entry name" value="Sig_transdc_resp-reg_PhoB"/>
</dbReference>
<feature type="modified residue" description="4-aspartylphosphate" evidence="13">
    <location>
        <position position="53"/>
    </location>
</feature>
<dbReference type="InterPro" id="IPR001789">
    <property type="entry name" value="Sig_transdc_resp-reg_receiver"/>
</dbReference>
<dbReference type="PROSITE" id="PS50110">
    <property type="entry name" value="RESPONSE_REGULATORY"/>
    <property type="match status" value="1"/>
</dbReference>
<dbReference type="PROSITE" id="PS51755">
    <property type="entry name" value="OMPR_PHOB"/>
    <property type="match status" value="1"/>
</dbReference>
<dbReference type="AlphaFoldDB" id="A0A8J3CRU3"/>
<dbReference type="InterPro" id="IPR011006">
    <property type="entry name" value="CheY-like_superfamily"/>
</dbReference>
<comment type="subcellular location">
    <subcellularLocation>
        <location evidence="1">Cytoplasm</location>
    </subcellularLocation>
</comment>
<evidence type="ECO:0000259" key="15">
    <source>
        <dbReference type="PROSITE" id="PS50110"/>
    </source>
</evidence>
<protein>
    <recommendedName>
        <fullName evidence="2">Phosphate regulon transcriptional regulatory protein PhoB</fullName>
    </recommendedName>
</protein>
<organism evidence="17 18">
    <name type="scientific">Algimonas arctica</name>
    <dbReference type="NCBI Taxonomy" id="1479486"/>
    <lineage>
        <taxon>Bacteria</taxon>
        <taxon>Pseudomonadati</taxon>
        <taxon>Pseudomonadota</taxon>
        <taxon>Alphaproteobacteria</taxon>
        <taxon>Maricaulales</taxon>
        <taxon>Robiginitomaculaceae</taxon>
        <taxon>Algimonas</taxon>
    </lineage>
</organism>
<dbReference type="Proteomes" id="UP000634004">
    <property type="component" value="Unassembled WGS sequence"/>
</dbReference>
<sequence length="229" mass="26119">MKPYVLIVEDEDALATLLEYNFDKEGYETAIAMDGEEALLLASERAPDLIVLDWMLPKLSGVEVCRRLRRRKETSKTPVIMLTARSDETDRITGLDFGADDYMIKPFSMPELFARTRALMRRAKPSLLEDIIRVGDVEVDSQAFRVKRNGETVHLGPTEFRLLDHFVRHPGRVFSREQLLDAVWGRDVYVEARTVDVHIGRLRKALKVSGKPDPIRTVRSAGYAFEAVE</sequence>
<keyword evidence="9 14" id="KW-0238">DNA-binding</keyword>
<dbReference type="PANTHER" id="PTHR48111">
    <property type="entry name" value="REGULATOR OF RPOS"/>
    <property type="match status" value="1"/>
</dbReference>
<evidence type="ECO:0000256" key="2">
    <source>
        <dbReference type="ARBA" id="ARBA00013332"/>
    </source>
</evidence>
<dbReference type="GO" id="GO:0006817">
    <property type="term" value="P:phosphate ion transport"/>
    <property type="evidence" value="ECO:0007669"/>
    <property type="project" value="UniProtKB-KW"/>
</dbReference>
<keyword evidence="18" id="KW-1185">Reference proteome</keyword>
<keyword evidence="8" id="KW-0805">Transcription regulation</keyword>
<dbReference type="SUPFAM" id="SSF46894">
    <property type="entry name" value="C-terminal effector domain of the bipartite response regulators"/>
    <property type="match status" value="1"/>
</dbReference>
<evidence type="ECO:0000256" key="11">
    <source>
        <dbReference type="ARBA" id="ARBA00023163"/>
    </source>
</evidence>
<dbReference type="InterPro" id="IPR039420">
    <property type="entry name" value="WalR-like"/>
</dbReference>
<dbReference type="SMART" id="SM00862">
    <property type="entry name" value="Trans_reg_C"/>
    <property type="match status" value="1"/>
</dbReference>
<evidence type="ECO:0000256" key="1">
    <source>
        <dbReference type="ARBA" id="ARBA00004496"/>
    </source>
</evidence>
<dbReference type="GO" id="GO:0032993">
    <property type="term" value="C:protein-DNA complex"/>
    <property type="evidence" value="ECO:0007669"/>
    <property type="project" value="TreeGrafter"/>
</dbReference>
<keyword evidence="6" id="KW-0592">Phosphate transport</keyword>
<dbReference type="FunFam" id="3.40.50.2300:FF:000001">
    <property type="entry name" value="DNA-binding response regulator PhoB"/>
    <property type="match status" value="1"/>
</dbReference>
<evidence type="ECO:0000256" key="9">
    <source>
        <dbReference type="ARBA" id="ARBA00023125"/>
    </source>
</evidence>
<feature type="DNA-binding region" description="OmpR/PhoB-type" evidence="14">
    <location>
        <begin position="129"/>
        <end position="227"/>
    </location>
</feature>
<keyword evidence="3" id="KW-0813">Transport</keyword>
<keyword evidence="5 13" id="KW-0597">Phosphoprotein</keyword>
<evidence type="ECO:0000256" key="4">
    <source>
        <dbReference type="ARBA" id="ARBA00022490"/>
    </source>
</evidence>
<dbReference type="GO" id="GO:0000976">
    <property type="term" value="F:transcription cis-regulatory region binding"/>
    <property type="evidence" value="ECO:0007669"/>
    <property type="project" value="TreeGrafter"/>
</dbReference>
<dbReference type="EMBL" id="BMZH01000004">
    <property type="protein sequence ID" value="GHA92014.1"/>
    <property type="molecule type" value="Genomic_DNA"/>
</dbReference>
<evidence type="ECO:0000256" key="10">
    <source>
        <dbReference type="ARBA" id="ARBA00023159"/>
    </source>
</evidence>
<keyword evidence="4" id="KW-0963">Cytoplasm</keyword>
<feature type="domain" description="OmpR/PhoB-type" evidence="16">
    <location>
        <begin position="129"/>
        <end position="227"/>
    </location>
</feature>
<keyword evidence="11" id="KW-0804">Transcription</keyword>
<dbReference type="Gene3D" id="1.10.10.10">
    <property type="entry name" value="Winged helix-like DNA-binding domain superfamily/Winged helix DNA-binding domain"/>
    <property type="match status" value="1"/>
</dbReference>
<evidence type="ECO:0000256" key="3">
    <source>
        <dbReference type="ARBA" id="ARBA00022448"/>
    </source>
</evidence>
<dbReference type="PANTHER" id="PTHR48111:SF40">
    <property type="entry name" value="PHOSPHATE REGULON TRANSCRIPTIONAL REGULATORY PROTEIN PHOB"/>
    <property type="match status" value="1"/>
</dbReference>
<proteinExistence type="predicted"/>
<evidence type="ECO:0000313" key="18">
    <source>
        <dbReference type="Proteomes" id="UP000634004"/>
    </source>
</evidence>